<comment type="similarity">
    <text evidence="2">Belongs to the bacterial solute-binding protein 5 family.</text>
</comment>
<name>A0ABW2NYC4_9ACTN</name>
<dbReference type="Gene3D" id="3.10.105.10">
    <property type="entry name" value="Dipeptide-binding Protein, Domain 3"/>
    <property type="match status" value="1"/>
</dbReference>
<dbReference type="CDD" id="cd08512">
    <property type="entry name" value="PBP2_NikA_DppA_OppA_like_7"/>
    <property type="match status" value="1"/>
</dbReference>
<dbReference type="SUPFAM" id="SSF53850">
    <property type="entry name" value="Periplasmic binding protein-like II"/>
    <property type="match status" value="1"/>
</dbReference>
<protein>
    <submittedName>
        <fullName evidence="7">ABC transporter substrate-binding protein</fullName>
    </submittedName>
</protein>
<dbReference type="InterPro" id="IPR039424">
    <property type="entry name" value="SBP_5"/>
</dbReference>
<dbReference type="InterPro" id="IPR030678">
    <property type="entry name" value="Peptide/Ni-bd"/>
</dbReference>
<dbReference type="Proteomes" id="UP001596496">
    <property type="component" value="Unassembled WGS sequence"/>
</dbReference>
<dbReference type="RefSeq" id="WP_354850848.1">
    <property type="nucleotide sequence ID" value="NZ_JBHTCG010000002.1"/>
</dbReference>
<feature type="signal peptide" evidence="5">
    <location>
        <begin position="1"/>
        <end position="29"/>
    </location>
</feature>
<dbReference type="InterPro" id="IPR000914">
    <property type="entry name" value="SBP_5_dom"/>
</dbReference>
<organism evidence="7 8">
    <name type="scientific">Sphaerisporangium rhizosphaerae</name>
    <dbReference type="NCBI Taxonomy" id="2269375"/>
    <lineage>
        <taxon>Bacteria</taxon>
        <taxon>Bacillati</taxon>
        <taxon>Actinomycetota</taxon>
        <taxon>Actinomycetes</taxon>
        <taxon>Streptosporangiales</taxon>
        <taxon>Streptosporangiaceae</taxon>
        <taxon>Sphaerisporangium</taxon>
    </lineage>
</organism>
<gene>
    <name evidence="7" type="ORF">ACFQSB_03435</name>
</gene>
<dbReference type="PIRSF" id="PIRSF002741">
    <property type="entry name" value="MppA"/>
    <property type="match status" value="1"/>
</dbReference>
<dbReference type="PROSITE" id="PS51257">
    <property type="entry name" value="PROKAR_LIPOPROTEIN"/>
    <property type="match status" value="1"/>
</dbReference>
<dbReference type="EMBL" id="JBHTCG010000002">
    <property type="protein sequence ID" value="MFC7381246.1"/>
    <property type="molecule type" value="Genomic_DNA"/>
</dbReference>
<evidence type="ECO:0000256" key="2">
    <source>
        <dbReference type="ARBA" id="ARBA00005695"/>
    </source>
</evidence>
<keyword evidence="3" id="KW-0813">Transport</keyword>
<accession>A0ABW2NYC4</accession>
<evidence type="ECO:0000256" key="1">
    <source>
        <dbReference type="ARBA" id="ARBA00004196"/>
    </source>
</evidence>
<keyword evidence="4 5" id="KW-0732">Signal</keyword>
<evidence type="ECO:0000256" key="5">
    <source>
        <dbReference type="SAM" id="SignalP"/>
    </source>
</evidence>
<evidence type="ECO:0000256" key="3">
    <source>
        <dbReference type="ARBA" id="ARBA00022448"/>
    </source>
</evidence>
<feature type="chain" id="PRO_5047108174" evidence="5">
    <location>
        <begin position="30"/>
        <end position="538"/>
    </location>
</feature>
<evidence type="ECO:0000256" key="4">
    <source>
        <dbReference type="ARBA" id="ARBA00022729"/>
    </source>
</evidence>
<comment type="caution">
    <text evidence="7">The sequence shown here is derived from an EMBL/GenBank/DDBJ whole genome shotgun (WGS) entry which is preliminary data.</text>
</comment>
<dbReference type="PANTHER" id="PTHR30290">
    <property type="entry name" value="PERIPLASMIC BINDING COMPONENT OF ABC TRANSPORTER"/>
    <property type="match status" value="1"/>
</dbReference>
<dbReference type="Gene3D" id="3.40.190.10">
    <property type="entry name" value="Periplasmic binding protein-like II"/>
    <property type="match status" value="1"/>
</dbReference>
<dbReference type="PANTHER" id="PTHR30290:SF10">
    <property type="entry name" value="PERIPLASMIC OLIGOPEPTIDE-BINDING PROTEIN-RELATED"/>
    <property type="match status" value="1"/>
</dbReference>
<proteinExistence type="inferred from homology"/>
<evidence type="ECO:0000313" key="8">
    <source>
        <dbReference type="Proteomes" id="UP001596496"/>
    </source>
</evidence>
<comment type="subcellular location">
    <subcellularLocation>
        <location evidence="1">Cell envelope</location>
    </subcellularLocation>
</comment>
<dbReference type="Pfam" id="PF00496">
    <property type="entry name" value="SBP_bac_5"/>
    <property type="match status" value="1"/>
</dbReference>
<sequence>MATRSRRRTAWQARAALLPVLLTGALSLAACSGGSTSTTSSQGGGGTSKTLVMDASFTLKTADPGRNYEPTGLIIGKALYDTLLTFEGSDVTKPVPSLAESYEQSPDGKTLTLKLRQGATFSDGSPVTADDVVFSLNRVRDLKGNPSFLLDGVEVAKTDESTVTLTSKTPRPELPFILPNPALGILNSKVVKEHGGTADSSDKAEQYLNGASAGSGPYEIESFNTSSQVVLKVNPKYWGARKPTYTKVVIRNVESATQKLNVQRGDSQVALDLSGDQVKGVPANLPTVKTASANVVFLLANQNPGVSAVTSNPKIVEAVRKGVDYQGLLELAGEGSVQAPGVIPTMLLGALPADQAVKRDVEGAKAAVAASGVSNPTIKLEYPSDLTLQGLSFQPFAERIQANLKEVGITVELAPGPVATALDNYRNGKEELGLWYWGPDYPDPTDYLAFLPGKTVGLRAGWKDGADKDLSALGDKAASTVGDDTRKQLYTDIQNKLNASGPFIPLIQPSQNIVTAASVTGLQFHPVWTVDVAALGAK</sequence>
<feature type="domain" description="Solute-binding protein family 5" evidence="6">
    <location>
        <begin position="93"/>
        <end position="452"/>
    </location>
</feature>
<keyword evidence="8" id="KW-1185">Reference proteome</keyword>
<reference evidence="8" key="1">
    <citation type="journal article" date="2019" name="Int. J. Syst. Evol. Microbiol.">
        <title>The Global Catalogue of Microorganisms (GCM) 10K type strain sequencing project: providing services to taxonomists for standard genome sequencing and annotation.</title>
        <authorList>
            <consortium name="The Broad Institute Genomics Platform"/>
            <consortium name="The Broad Institute Genome Sequencing Center for Infectious Disease"/>
            <person name="Wu L."/>
            <person name="Ma J."/>
        </authorList>
    </citation>
    <scope>NUCLEOTIDE SEQUENCE [LARGE SCALE GENOMIC DNA]</scope>
    <source>
        <strain evidence="8">CECT 7649</strain>
    </source>
</reference>
<evidence type="ECO:0000313" key="7">
    <source>
        <dbReference type="EMBL" id="MFC7381246.1"/>
    </source>
</evidence>
<dbReference type="Gene3D" id="3.90.76.10">
    <property type="entry name" value="Dipeptide-binding Protein, Domain 1"/>
    <property type="match status" value="1"/>
</dbReference>
<evidence type="ECO:0000259" key="6">
    <source>
        <dbReference type="Pfam" id="PF00496"/>
    </source>
</evidence>